<dbReference type="Gramene" id="OE9A030483T1">
    <property type="protein sequence ID" value="OE9A030483C1"/>
    <property type="gene ID" value="OE9A030483"/>
</dbReference>
<gene>
    <name evidence="2" type="ORF">OLEA9_A030483</name>
</gene>
<feature type="region of interest" description="Disordered" evidence="1">
    <location>
        <begin position="20"/>
        <end position="39"/>
    </location>
</feature>
<sequence length="147" mass="15946">MEDEDDTLYEQNVINGIKMGIAGHDQVQDERGEGNDMEVDDLEYPMGELLSQCSSDDDGGFRFPQFSVEADDKMVAIGGKGSSSVGNTTRQSSFCFMPTPMVTHEVGRDCTAPGPAVTMPISDEHEAGQPVEDTVATVEVDFEEMVD</sequence>
<dbReference type="EMBL" id="CACTIH010003953">
    <property type="protein sequence ID" value="CAA2987858.1"/>
    <property type="molecule type" value="Genomic_DNA"/>
</dbReference>
<evidence type="ECO:0000256" key="1">
    <source>
        <dbReference type="SAM" id="MobiDB-lite"/>
    </source>
</evidence>
<evidence type="ECO:0000313" key="3">
    <source>
        <dbReference type="Proteomes" id="UP000594638"/>
    </source>
</evidence>
<dbReference type="Proteomes" id="UP000594638">
    <property type="component" value="Unassembled WGS sequence"/>
</dbReference>
<proteinExistence type="predicted"/>
<organism evidence="2 3">
    <name type="scientific">Olea europaea subsp. europaea</name>
    <dbReference type="NCBI Taxonomy" id="158383"/>
    <lineage>
        <taxon>Eukaryota</taxon>
        <taxon>Viridiplantae</taxon>
        <taxon>Streptophyta</taxon>
        <taxon>Embryophyta</taxon>
        <taxon>Tracheophyta</taxon>
        <taxon>Spermatophyta</taxon>
        <taxon>Magnoliopsida</taxon>
        <taxon>eudicotyledons</taxon>
        <taxon>Gunneridae</taxon>
        <taxon>Pentapetalae</taxon>
        <taxon>asterids</taxon>
        <taxon>lamiids</taxon>
        <taxon>Lamiales</taxon>
        <taxon>Oleaceae</taxon>
        <taxon>Oleeae</taxon>
        <taxon>Olea</taxon>
    </lineage>
</organism>
<keyword evidence="3" id="KW-1185">Reference proteome</keyword>
<accession>A0A8S0S9H5</accession>
<comment type="caution">
    <text evidence="2">The sequence shown here is derived from an EMBL/GenBank/DDBJ whole genome shotgun (WGS) entry which is preliminary data.</text>
</comment>
<protein>
    <submittedName>
        <fullName evidence="2">Uncharacterized protein</fullName>
    </submittedName>
</protein>
<evidence type="ECO:0000313" key="2">
    <source>
        <dbReference type="EMBL" id="CAA2987858.1"/>
    </source>
</evidence>
<dbReference type="OrthoDB" id="928049at2759"/>
<dbReference type="AlphaFoldDB" id="A0A8S0S9H5"/>
<name>A0A8S0S9H5_OLEEU</name>
<reference evidence="2 3" key="1">
    <citation type="submission" date="2019-12" db="EMBL/GenBank/DDBJ databases">
        <authorList>
            <person name="Alioto T."/>
            <person name="Alioto T."/>
            <person name="Gomez Garrido J."/>
        </authorList>
    </citation>
    <scope>NUCLEOTIDE SEQUENCE [LARGE SCALE GENOMIC DNA]</scope>
</reference>